<gene>
    <name evidence="3" type="ordered locus">KSE_07320</name>
</gene>
<dbReference type="KEGG" id="ksk:KSE_07320"/>
<dbReference type="EMBL" id="AP010968">
    <property type="protein sequence ID" value="BAJ26572.1"/>
    <property type="molecule type" value="Genomic_DNA"/>
</dbReference>
<dbReference type="PATRIC" id="fig|452652.3.peg.719"/>
<keyword evidence="2" id="KW-0472">Membrane</keyword>
<evidence type="ECO:0008006" key="5">
    <source>
        <dbReference type="Google" id="ProtNLM"/>
    </source>
</evidence>
<feature type="transmembrane region" description="Helical" evidence="2">
    <location>
        <begin position="103"/>
        <end position="126"/>
    </location>
</feature>
<feature type="transmembrane region" description="Helical" evidence="2">
    <location>
        <begin position="29"/>
        <end position="49"/>
    </location>
</feature>
<dbReference type="HOGENOM" id="CLU_087620_0_1_11"/>
<sequence length="189" mass="20360">MPAPEQRRGRHETPNERADRRWTELLQEVRVAQTGAQILFGFLLSVVFTPRFTTLDGFERGLYVVTVVLGALATGALIAPVAYHRLLAGRRLKPQLVDATGRVVTLGVVLLALTVGSALLMLLHLATGGSPYAWLIVAAVMAWFGLWWLLLPWLLLHRNGDGNGKGNGKGRGREAEDGDGDGDGGGGRS</sequence>
<evidence type="ECO:0000256" key="2">
    <source>
        <dbReference type="SAM" id="Phobius"/>
    </source>
</evidence>
<evidence type="ECO:0000256" key="1">
    <source>
        <dbReference type="SAM" id="MobiDB-lite"/>
    </source>
</evidence>
<feature type="region of interest" description="Disordered" evidence="1">
    <location>
        <begin position="164"/>
        <end position="189"/>
    </location>
</feature>
<keyword evidence="4" id="KW-1185">Reference proteome</keyword>
<evidence type="ECO:0000313" key="4">
    <source>
        <dbReference type="Proteomes" id="UP000007076"/>
    </source>
</evidence>
<dbReference type="AlphaFoldDB" id="E4N5U1"/>
<keyword evidence="2" id="KW-1133">Transmembrane helix</keyword>
<feature type="transmembrane region" description="Helical" evidence="2">
    <location>
        <begin position="132"/>
        <end position="156"/>
    </location>
</feature>
<dbReference type="Proteomes" id="UP000007076">
    <property type="component" value="Chromosome"/>
</dbReference>
<dbReference type="InterPro" id="IPR046291">
    <property type="entry name" value="DUF6328"/>
</dbReference>
<proteinExistence type="predicted"/>
<dbReference type="STRING" id="452652.KSE_07320"/>
<dbReference type="Pfam" id="PF19853">
    <property type="entry name" value="DUF6328"/>
    <property type="match status" value="1"/>
</dbReference>
<protein>
    <recommendedName>
        <fullName evidence="5">Integral membrane protein</fullName>
    </recommendedName>
</protein>
<feature type="transmembrane region" description="Helical" evidence="2">
    <location>
        <begin position="61"/>
        <end position="83"/>
    </location>
</feature>
<accession>E4N5U1</accession>
<name>E4N5U1_KITSK</name>
<dbReference type="eggNOG" id="ENOG5032T9G">
    <property type="taxonomic scope" value="Bacteria"/>
</dbReference>
<dbReference type="RefSeq" id="WP_014133891.1">
    <property type="nucleotide sequence ID" value="NC_016109.1"/>
</dbReference>
<keyword evidence="2" id="KW-0812">Transmembrane</keyword>
<reference evidence="3 4" key="1">
    <citation type="journal article" date="2010" name="DNA Res.">
        <title>Genome sequence of Kitasatospora setae NBRC 14216T: an evolutionary snapshot of the family Streptomycetaceae.</title>
        <authorList>
            <person name="Ichikawa N."/>
            <person name="Oguchi A."/>
            <person name="Ikeda H."/>
            <person name="Ishikawa J."/>
            <person name="Kitani S."/>
            <person name="Watanabe Y."/>
            <person name="Nakamura S."/>
            <person name="Katano Y."/>
            <person name="Kishi E."/>
            <person name="Sasagawa M."/>
            <person name="Ankai A."/>
            <person name="Fukui S."/>
            <person name="Hashimoto Y."/>
            <person name="Kamata S."/>
            <person name="Otoguro M."/>
            <person name="Tanikawa S."/>
            <person name="Nihira T."/>
            <person name="Horinouchi S."/>
            <person name="Ohnishi Y."/>
            <person name="Hayakawa M."/>
            <person name="Kuzuyama T."/>
            <person name="Arisawa A."/>
            <person name="Nomoto F."/>
            <person name="Miura H."/>
            <person name="Takahashi Y."/>
            <person name="Fujita N."/>
        </authorList>
    </citation>
    <scope>NUCLEOTIDE SEQUENCE [LARGE SCALE GENOMIC DNA]</scope>
    <source>
        <strain evidence="4">ATCC 33774 / DSM 43861 / JCM 3304 / KCC A-0304 / NBRC 14216 / KM-6054</strain>
    </source>
</reference>
<organism evidence="3 4">
    <name type="scientific">Kitasatospora setae (strain ATCC 33774 / DSM 43861 / JCM 3304 / KCC A-0304 / NBRC 14216 / KM-6054)</name>
    <name type="common">Streptomyces setae</name>
    <dbReference type="NCBI Taxonomy" id="452652"/>
    <lineage>
        <taxon>Bacteria</taxon>
        <taxon>Bacillati</taxon>
        <taxon>Actinomycetota</taxon>
        <taxon>Actinomycetes</taxon>
        <taxon>Kitasatosporales</taxon>
        <taxon>Streptomycetaceae</taxon>
        <taxon>Kitasatospora</taxon>
    </lineage>
</organism>
<evidence type="ECO:0000313" key="3">
    <source>
        <dbReference type="EMBL" id="BAJ26572.1"/>
    </source>
</evidence>